<evidence type="ECO:0000256" key="4">
    <source>
        <dbReference type="ARBA" id="ARBA00023002"/>
    </source>
</evidence>
<dbReference type="GO" id="GO:0042744">
    <property type="term" value="P:hydrogen peroxide catabolic process"/>
    <property type="evidence" value="ECO:0007669"/>
    <property type="project" value="UniProtKB-KW"/>
</dbReference>
<protein>
    <recommendedName>
        <fullName evidence="10 11">Catalase-peroxidase</fullName>
        <shortName evidence="10">CP</shortName>
        <ecNumber evidence="10 11">1.11.1.21</ecNumber>
    </recommendedName>
    <alternativeName>
        <fullName evidence="10">Peroxidase/catalase</fullName>
    </alternativeName>
</protein>
<organism evidence="14 15">
    <name type="scientific">Parvularcula mediterranea</name>
    <dbReference type="NCBI Taxonomy" id="2732508"/>
    <lineage>
        <taxon>Bacteria</taxon>
        <taxon>Pseudomonadati</taxon>
        <taxon>Pseudomonadota</taxon>
        <taxon>Alphaproteobacteria</taxon>
        <taxon>Parvularculales</taxon>
        <taxon>Parvularculaceae</taxon>
        <taxon>Parvularcula</taxon>
    </lineage>
</organism>
<keyword evidence="6 10" id="KW-0376">Hydrogen peroxide</keyword>
<evidence type="ECO:0000256" key="11">
    <source>
        <dbReference type="RuleBase" id="RU003451"/>
    </source>
</evidence>
<dbReference type="AlphaFoldDB" id="A0A7Y3RK58"/>
<feature type="cross-link" description="Tryptophyl-tyrosyl-methioninium (Tyr-Met) (with Trp-103)" evidence="10">
    <location>
        <begin position="232"/>
        <end position="258"/>
    </location>
</feature>
<comment type="caution">
    <text evidence="10">Lacks conserved residue(s) required for the propagation of feature annotation.</text>
</comment>
<dbReference type="PRINTS" id="PR00460">
    <property type="entry name" value="BPEROXIDASE"/>
</dbReference>
<evidence type="ECO:0000256" key="8">
    <source>
        <dbReference type="ARBA" id="ARBA00051651"/>
    </source>
</evidence>
<dbReference type="RefSeq" id="WP_173197125.1">
    <property type="nucleotide sequence ID" value="NZ_JABFCX010000002.1"/>
</dbReference>
<keyword evidence="4 10" id="KW-0560">Oxidoreductase</keyword>
<evidence type="ECO:0000256" key="7">
    <source>
        <dbReference type="ARBA" id="ARBA00049145"/>
    </source>
</evidence>
<evidence type="ECO:0000313" key="15">
    <source>
        <dbReference type="Proteomes" id="UP000536835"/>
    </source>
</evidence>
<dbReference type="InterPro" id="IPR010255">
    <property type="entry name" value="Haem_peroxidase_sf"/>
</dbReference>
<dbReference type="HAMAP" id="MF_01961">
    <property type="entry name" value="Catal_peroxid"/>
    <property type="match status" value="1"/>
</dbReference>
<comment type="similarity">
    <text evidence="9 10 11">Belongs to the peroxidase family. Peroxidase/catalase subfamily.</text>
</comment>
<dbReference type="Gene3D" id="1.10.420.10">
    <property type="entry name" value="Peroxidase, domain 2"/>
    <property type="match status" value="2"/>
</dbReference>
<name>A0A7Y3RK58_9PROT</name>
<sequence length="750" mass="83208">MDGEARCPITGAQPGLESDRVGGAEGTRPWLEDWWPERLQVELLHDQSPRANPMGEAFDYPAAFASLDLEALKADIRALLTDSQDFWPADYGHYGPQMIRMAWHSAGTYRVQDGRGGSAEGMQRFLPIGSWVDNGNIDKSRRLLWPIKKKYGSKLSWADLIILTGNVALESMGFKTLGFGGGRIDAWEPDNATYWGPEFEMETQDKRWVGKPGTDSYDLENPLAASQSSLIYVNPQGPYGKPDVLGSAQEIRITFGRMGMNDEETVALIAGGHAFGKSHGATPKDYIGPAPAGSGIENQDLGWLNSKGTGNAEYTTTNGIEGSWTSEPTKWDIEYLRNLFAYEWELTESPAGSIQWKPKPGQDARTTRDAHIEGKENPLMMMTTDIALKEDPAYRKVCERFLDDPSKLDEAFAKAWYKLIHRDMGPKQRLIGADVPDEEFIWQDPIPALDHETVSDNDVASLKEKILATGLPLSALVSAAWASASTFRGTDYRGGANGARIRLCPMKDWEVNRPGELERVLDALETIQSAFNDSASGNKRISMADMIILAGCTAVEKAAKDAGVAADVPFVPGRMDATEDQTDPENMHYLKPFADGFRNYLGGKYEVSTERLLVDRADLLTLSAPEMTALVGGLRVLDTNYDGSDHGVFTDRKGTLTNDFFVNILDHNVKWSKTDDSEEFFEGKDRKSGEKRWNATRADLVFGASPQLRAVCEVYAADDGHEKFVHDFIAAWHKVMMLDRFELQNPLYRA</sequence>
<evidence type="ECO:0000256" key="3">
    <source>
        <dbReference type="ARBA" id="ARBA00022723"/>
    </source>
</evidence>
<evidence type="ECO:0000256" key="6">
    <source>
        <dbReference type="ARBA" id="ARBA00023324"/>
    </source>
</evidence>
<dbReference type="PANTHER" id="PTHR30555">
    <property type="entry name" value="HYDROPEROXIDASE I, BIFUNCTIONAL CATALASE-PEROXIDASE"/>
    <property type="match status" value="1"/>
</dbReference>
<dbReference type="GO" id="GO:0070301">
    <property type="term" value="P:cellular response to hydrogen peroxide"/>
    <property type="evidence" value="ECO:0007669"/>
    <property type="project" value="TreeGrafter"/>
</dbReference>
<keyword evidence="2 10" id="KW-0349">Heme</keyword>
<dbReference type="InterPro" id="IPR019793">
    <property type="entry name" value="Peroxidases_heam-ligand_BS"/>
</dbReference>
<dbReference type="Proteomes" id="UP000536835">
    <property type="component" value="Unassembled WGS sequence"/>
</dbReference>
<feature type="binding site" description="axial binding residue" evidence="10">
    <location>
        <position position="273"/>
    </location>
    <ligand>
        <name>heme b</name>
        <dbReference type="ChEBI" id="CHEBI:60344"/>
    </ligand>
    <ligandPart>
        <name>Fe</name>
        <dbReference type="ChEBI" id="CHEBI:18248"/>
    </ligandPart>
</feature>
<dbReference type="GO" id="GO:0020037">
    <property type="term" value="F:heme binding"/>
    <property type="evidence" value="ECO:0007669"/>
    <property type="project" value="InterPro"/>
</dbReference>
<evidence type="ECO:0000313" key="14">
    <source>
        <dbReference type="EMBL" id="NNU15572.1"/>
    </source>
</evidence>
<evidence type="ECO:0000256" key="2">
    <source>
        <dbReference type="ARBA" id="ARBA00022617"/>
    </source>
</evidence>
<feature type="region of interest" description="Disordered" evidence="12">
    <location>
        <begin position="1"/>
        <end position="24"/>
    </location>
</feature>
<dbReference type="GO" id="GO:0046872">
    <property type="term" value="F:metal ion binding"/>
    <property type="evidence" value="ECO:0007669"/>
    <property type="project" value="UniProtKB-KW"/>
</dbReference>
<comment type="function">
    <text evidence="10">Bifunctional enzyme with both catalase and broad-spectrum peroxidase activity.</text>
</comment>
<dbReference type="PROSITE" id="PS50873">
    <property type="entry name" value="PEROXIDASE_4"/>
    <property type="match status" value="1"/>
</dbReference>
<evidence type="ECO:0000259" key="13">
    <source>
        <dbReference type="PROSITE" id="PS50873"/>
    </source>
</evidence>
<dbReference type="InterPro" id="IPR002016">
    <property type="entry name" value="Haem_peroxidase"/>
</dbReference>
<reference evidence="14 15" key="1">
    <citation type="submission" date="2020-05" db="EMBL/GenBank/DDBJ databases">
        <title>Parvularcula mediterraneae sp. nov., isolated from polypropylene straw from shallow seawater of the seashore of Laganas in Zakynthos island, Greece.</title>
        <authorList>
            <person name="Szabo I."/>
            <person name="Al-Omari J."/>
            <person name="Rado J."/>
            <person name="Szerdahelyi G.S."/>
        </authorList>
    </citation>
    <scope>NUCLEOTIDE SEQUENCE [LARGE SCALE GENOMIC DNA]</scope>
    <source>
        <strain evidence="14 15">ZS-1/3</strain>
    </source>
</reference>
<gene>
    <name evidence="10 14" type="primary">katG</name>
    <name evidence="14" type="ORF">HK107_04470</name>
</gene>
<dbReference type="FunFam" id="1.10.520.10:FF:000002">
    <property type="entry name" value="Catalase-peroxidase"/>
    <property type="match status" value="1"/>
</dbReference>
<evidence type="ECO:0000256" key="1">
    <source>
        <dbReference type="ARBA" id="ARBA00022559"/>
    </source>
</evidence>
<comment type="PTM">
    <text evidence="10">Formation of the three residue Trp-Tyr-Met cross-link is important for the catalase, but not the peroxidase activity of the enzyme.</text>
</comment>
<dbReference type="EMBL" id="JABFCX010000002">
    <property type="protein sequence ID" value="NNU15572.1"/>
    <property type="molecule type" value="Genomic_DNA"/>
</dbReference>
<feature type="site" description="Transition state stabilizer" evidence="10">
    <location>
        <position position="100"/>
    </location>
</feature>
<comment type="subunit">
    <text evidence="10">Homodimer or homotetramer.</text>
</comment>
<accession>A0A7Y3RK58</accession>
<dbReference type="NCBIfam" id="NF011635">
    <property type="entry name" value="PRK15061.1"/>
    <property type="match status" value="1"/>
</dbReference>
<dbReference type="GO" id="GO:0005829">
    <property type="term" value="C:cytosol"/>
    <property type="evidence" value="ECO:0007669"/>
    <property type="project" value="TreeGrafter"/>
</dbReference>
<dbReference type="GO" id="GO:0004096">
    <property type="term" value="F:catalase activity"/>
    <property type="evidence" value="ECO:0007669"/>
    <property type="project" value="UniProtKB-UniRule"/>
</dbReference>
<dbReference type="PROSITE" id="PS00436">
    <property type="entry name" value="PEROXIDASE_2"/>
    <property type="match status" value="1"/>
</dbReference>
<comment type="catalytic activity">
    <reaction evidence="7 10 11">
        <text>2 H2O2 = O2 + 2 H2O</text>
        <dbReference type="Rhea" id="RHEA:20309"/>
        <dbReference type="ChEBI" id="CHEBI:15377"/>
        <dbReference type="ChEBI" id="CHEBI:15379"/>
        <dbReference type="ChEBI" id="CHEBI:16240"/>
        <dbReference type="EC" id="1.11.1.21"/>
    </reaction>
</comment>
<comment type="caution">
    <text evidence="14">The sequence shown here is derived from an EMBL/GenBank/DDBJ whole genome shotgun (WGS) entry which is preliminary data.</text>
</comment>
<dbReference type="PRINTS" id="PR00458">
    <property type="entry name" value="PEROXIDASE"/>
</dbReference>
<dbReference type="SUPFAM" id="SSF48113">
    <property type="entry name" value="Heme-dependent peroxidases"/>
    <property type="match status" value="2"/>
</dbReference>
<dbReference type="InterPro" id="IPR000763">
    <property type="entry name" value="Catalase_peroxidase"/>
</dbReference>
<dbReference type="InterPro" id="IPR019794">
    <property type="entry name" value="Peroxidases_AS"/>
</dbReference>
<dbReference type="FunFam" id="1.10.420.10:FF:000004">
    <property type="entry name" value="Catalase-peroxidase"/>
    <property type="match status" value="1"/>
</dbReference>
<dbReference type="PROSITE" id="PS00435">
    <property type="entry name" value="PEROXIDASE_1"/>
    <property type="match status" value="1"/>
</dbReference>
<comment type="catalytic activity">
    <reaction evidence="8 10 11">
        <text>H2O2 + AH2 = A + 2 H2O</text>
        <dbReference type="Rhea" id="RHEA:30275"/>
        <dbReference type="ChEBI" id="CHEBI:13193"/>
        <dbReference type="ChEBI" id="CHEBI:15377"/>
        <dbReference type="ChEBI" id="CHEBI:16240"/>
        <dbReference type="ChEBI" id="CHEBI:17499"/>
        <dbReference type="EC" id="1.11.1.21"/>
    </reaction>
</comment>
<keyword evidence="5 10" id="KW-0408">Iron</keyword>
<keyword evidence="15" id="KW-1185">Reference proteome</keyword>
<dbReference type="PANTHER" id="PTHR30555:SF0">
    <property type="entry name" value="CATALASE-PEROXIDASE"/>
    <property type="match status" value="1"/>
</dbReference>
<feature type="domain" description="Plant heme peroxidase family profile" evidence="13">
    <location>
        <begin position="137"/>
        <end position="419"/>
    </location>
</feature>
<keyword evidence="3 10" id="KW-0479">Metal-binding</keyword>
<evidence type="ECO:0000256" key="9">
    <source>
        <dbReference type="ARBA" id="ARBA00060838"/>
    </source>
</evidence>
<dbReference type="Pfam" id="PF00141">
    <property type="entry name" value="peroxidase"/>
    <property type="match status" value="2"/>
</dbReference>
<evidence type="ECO:0000256" key="10">
    <source>
        <dbReference type="HAMAP-Rule" id="MF_01961"/>
    </source>
</evidence>
<feature type="active site" description="Proton acceptor" evidence="10">
    <location>
        <position position="104"/>
    </location>
</feature>
<evidence type="ECO:0000256" key="5">
    <source>
        <dbReference type="ARBA" id="ARBA00023004"/>
    </source>
</evidence>
<dbReference type="Gene3D" id="1.10.520.10">
    <property type="match status" value="2"/>
</dbReference>
<proteinExistence type="inferred from homology"/>
<keyword evidence="1 10" id="KW-0575">Peroxidase</keyword>
<comment type="cofactor">
    <cofactor evidence="10">
        <name>heme b</name>
        <dbReference type="ChEBI" id="CHEBI:60344"/>
    </cofactor>
    <text evidence="10">Binds 1 heme b (iron(II)-protoporphyrin IX) group per dimer.</text>
</comment>
<dbReference type="EC" id="1.11.1.21" evidence="10 11"/>
<evidence type="ECO:0000256" key="12">
    <source>
        <dbReference type="SAM" id="MobiDB-lite"/>
    </source>
</evidence>
<dbReference type="CDD" id="cd08200">
    <property type="entry name" value="catalase_peroxidase_2"/>
    <property type="match status" value="1"/>
</dbReference>
<dbReference type="NCBIfam" id="TIGR00198">
    <property type="entry name" value="cat_per_HPI"/>
    <property type="match status" value="1"/>
</dbReference>